<dbReference type="KEGG" id="cjt:EG359_10365"/>
<dbReference type="Proteomes" id="UP000279541">
    <property type="component" value="Chromosome"/>
</dbReference>
<protein>
    <recommendedName>
        <fullName evidence="6">YD repeat-containing protein</fullName>
    </recommendedName>
</protein>
<dbReference type="STRING" id="112234.SAMN05421768_11416"/>
<feature type="chain" id="PRO_5044563695" description="YD repeat-containing protein" evidence="1">
    <location>
        <begin position="21"/>
        <end position="1056"/>
    </location>
</feature>
<dbReference type="EMBL" id="FTNZ01000014">
    <property type="protein sequence ID" value="SIS61893.1"/>
    <property type="molecule type" value="Genomic_DNA"/>
</dbReference>
<evidence type="ECO:0000313" key="4">
    <source>
        <dbReference type="Proteomes" id="UP000186106"/>
    </source>
</evidence>
<feature type="signal peptide" evidence="1">
    <location>
        <begin position="1"/>
        <end position="20"/>
    </location>
</feature>
<proteinExistence type="predicted"/>
<gene>
    <name evidence="2" type="ORF">EG359_10365</name>
    <name evidence="3" type="ORF">SAMN05421768_11416</name>
</gene>
<keyword evidence="5" id="KW-1185">Reference proteome</keyword>
<evidence type="ECO:0000313" key="3">
    <source>
        <dbReference type="EMBL" id="SIS61893.1"/>
    </source>
</evidence>
<dbReference type="RefSeq" id="WP_076357641.1">
    <property type="nucleotide sequence ID" value="NZ_CP033926.1"/>
</dbReference>
<organism evidence="3 4">
    <name type="scientific">Chryseobacterium joostei</name>
    <dbReference type="NCBI Taxonomy" id="112234"/>
    <lineage>
        <taxon>Bacteria</taxon>
        <taxon>Pseudomonadati</taxon>
        <taxon>Bacteroidota</taxon>
        <taxon>Flavobacteriia</taxon>
        <taxon>Flavobacteriales</taxon>
        <taxon>Weeksellaceae</taxon>
        <taxon>Chryseobacterium group</taxon>
        <taxon>Chryseobacterium</taxon>
    </lineage>
</organism>
<evidence type="ECO:0008006" key="6">
    <source>
        <dbReference type="Google" id="ProtNLM"/>
    </source>
</evidence>
<reference evidence="2 5" key="2">
    <citation type="submission" date="2018-11" db="EMBL/GenBank/DDBJ databases">
        <title>Proposal to divide the Flavobacteriaceae and reorganize its genera based on Amino Acid Identity values calculated from whole genome sequences.</title>
        <authorList>
            <person name="Nicholson A.C."/>
            <person name="Gulvik C.A."/>
            <person name="Whitney A.M."/>
            <person name="Humrighouse B.W."/>
            <person name="Bell M."/>
            <person name="Holmes B."/>
            <person name="Steigerwalt A.G."/>
            <person name="Villarma A."/>
            <person name="Sheth M."/>
            <person name="Batra D."/>
            <person name="Pryor J."/>
            <person name="Bernardet J.-F."/>
            <person name="Hugo C."/>
            <person name="Kampfer P."/>
            <person name="Newman J."/>
            <person name="McQuiston J.R."/>
        </authorList>
    </citation>
    <scope>NUCLEOTIDE SEQUENCE [LARGE SCALE GENOMIC DNA]</scope>
    <source>
        <strain evidence="2 5">DSM 16927</strain>
    </source>
</reference>
<dbReference type="Proteomes" id="UP000186106">
    <property type="component" value="Unassembled WGS sequence"/>
</dbReference>
<dbReference type="OrthoDB" id="9814627at2"/>
<accession>A0A1N7KJZ0</accession>
<sequence>MKRKIITLGTILLLNLVVQAQSNKIIPSVITPNIDANALGVFDKQSVNLSTGTPNIEVLFHTIKVGDLELPIKLQYDASGIKVGQMATSVGLGWSINNSGILTQEVRDKIDGQSTNIIQQYVNTPTIDGRNAILYNYQHLNQPYTGTDLETDIYNINYFGNTIPFFYNYNDNTYIPQQKDNTRIVKENNKWTVSLSDGTEFNFNNMYSRKSVNSITIPKSPNASPGSLETSPELNDSWYLTDIVSRGQSAKLEYVSSSNRYDSKGTENYKVVSILKNVENVKMISSITTPYEKVVFDYSPEREDMNGDNGKADLLKFIKVYDNYGKLVKQFQLYYDYYNETEPLPNYAATSVVYNYKSKRLRLREVKRLDIPTGTYQNHYGFTYNSDILPNRFSPKQDLWGYYNGKPNIEYMFLGDSSWGGSGTPANLNVDPAYSGLGQISTVTYPTGGYSQYTFESNESAKPANYDQMIPEAEEFTPRAVNIARMKVHYKGHGKFEVPFTVDSEIIGNVIDAQVRITNCPGSYYSTTCPYKVMIDGMWVNPGVSKDLVASSFNLGVGPHKLQASSSVTEDFDDMEFPYHFSAGIQWKQRKTAAEMRDTPILIGGRRVQQIITNAGNQYHTQKFIYKLDDNKTTSGSIITTPYVAMKDGSGKVIYSIGTNPLSKLRGQNLVYRRVEKLEYGSGSGLSNGKTVQYFNKPIGGASFNRYPFPPPDDRSHTSGQLTWEEHFKYDYITDRFTKVEDVNYLYSYPDKCMNEIPTNDCITTLRGLSYSDIVGIINTNATIYDDIDWGLYSLEASPYKLLRKISTKYLDNGGLITKEELDYTSSMHNNLTKSVTTFPDKTIQETSYQYAHEQNNTDMIAANMVGIPLQTEVKENGKVTSKAGTVYTKNAQTSNLVLPVLEQKFDSDNTASAQNVISYDQYDANGNILQYTTKGSIPTAIIWGYKNTLPIARIEGTTYQQAFAMAADIIAKSNEDVDADKEKALMNALDTYRNQSVFKNHSITTYTYDPQVGVTSITPPSGIREFYRYDSMNRLQSVVDANNNILKESNYNYKH</sequence>
<dbReference type="EMBL" id="CP033926">
    <property type="protein sequence ID" value="AZB00002.1"/>
    <property type="molecule type" value="Genomic_DNA"/>
</dbReference>
<dbReference type="AlphaFoldDB" id="A0A1N7KJZ0"/>
<keyword evidence="1" id="KW-0732">Signal</keyword>
<evidence type="ECO:0000256" key="1">
    <source>
        <dbReference type="SAM" id="SignalP"/>
    </source>
</evidence>
<name>A0A1N7KJZ0_9FLAO</name>
<evidence type="ECO:0000313" key="2">
    <source>
        <dbReference type="EMBL" id="AZB00002.1"/>
    </source>
</evidence>
<evidence type="ECO:0000313" key="5">
    <source>
        <dbReference type="Proteomes" id="UP000279541"/>
    </source>
</evidence>
<reference evidence="3 4" key="1">
    <citation type="submission" date="2017-01" db="EMBL/GenBank/DDBJ databases">
        <authorList>
            <person name="Mah S.A."/>
            <person name="Swanson W.J."/>
            <person name="Moy G.W."/>
            <person name="Vacquier V.D."/>
        </authorList>
    </citation>
    <scope>NUCLEOTIDE SEQUENCE [LARGE SCALE GENOMIC DNA]</scope>
    <source>
        <strain evidence="3 4">DSM 16927</strain>
    </source>
</reference>